<gene>
    <name evidence="2" type="ORF">PGT21_002602</name>
</gene>
<evidence type="ECO:0000256" key="1">
    <source>
        <dbReference type="SAM" id="MobiDB-lite"/>
    </source>
</evidence>
<keyword evidence="3" id="KW-1185">Reference proteome</keyword>
<comment type="caution">
    <text evidence="2">The sequence shown here is derived from an EMBL/GenBank/DDBJ whole genome shotgun (WGS) entry which is preliminary data.</text>
</comment>
<reference evidence="2 3" key="1">
    <citation type="submission" date="2019-05" db="EMBL/GenBank/DDBJ databases">
        <title>Emergence of the Ug99 lineage of the wheat stem rust pathogen through somatic hybridization.</title>
        <authorList>
            <person name="Li F."/>
            <person name="Upadhyaya N.M."/>
            <person name="Sperschneider J."/>
            <person name="Matny O."/>
            <person name="Nguyen-Phuc H."/>
            <person name="Mago R."/>
            <person name="Raley C."/>
            <person name="Miller M.E."/>
            <person name="Silverstein K.A.T."/>
            <person name="Henningsen E."/>
            <person name="Hirsch C.D."/>
            <person name="Visser B."/>
            <person name="Pretorius Z.A."/>
            <person name="Steffenson B.J."/>
            <person name="Schwessinger B."/>
            <person name="Dodds P.N."/>
            <person name="Figueroa M."/>
        </authorList>
    </citation>
    <scope>NUCLEOTIDE SEQUENCE [LARGE SCALE GENOMIC DNA]</scope>
    <source>
        <strain evidence="2">21-0</strain>
    </source>
</reference>
<dbReference type="Proteomes" id="UP000324748">
    <property type="component" value="Unassembled WGS sequence"/>
</dbReference>
<feature type="region of interest" description="Disordered" evidence="1">
    <location>
        <begin position="106"/>
        <end position="159"/>
    </location>
</feature>
<proteinExistence type="predicted"/>
<organism evidence="2 3">
    <name type="scientific">Puccinia graminis f. sp. tritici</name>
    <dbReference type="NCBI Taxonomy" id="56615"/>
    <lineage>
        <taxon>Eukaryota</taxon>
        <taxon>Fungi</taxon>
        <taxon>Dikarya</taxon>
        <taxon>Basidiomycota</taxon>
        <taxon>Pucciniomycotina</taxon>
        <taxon>Pucciniomycetes</taxon>
        <taxon>Pucciniales</taxon>
        <taxon>Pucciniaceae</taxon>
        <taxon>Puccinia</taxon>
    </lineage>
</organism>
<dbReference type="AlphaFoldDB" id="A0A5B0MSX6"/>
<dbReference type="OrthoDB" id="10279368at2759"/>
<dbReference type="EMBL" id="VSWC01000132">
    <property type="protein sequence ID" value="KAA1079174.1"/>
    <property type="molecule type" value="Genomic_DNA"/>
</dbReference>
<name>A0A5B0MSX6_PUCGR</name>
<evidence type="ECO:0000313" key="3">
    <source>
        <dbReference type="Proteomes" id="UP000324748"/>
    </source>
</evidence>
<feature type="compositionally biased region" description="Basic and acidic residues" evidence="1">
    <location>
        <begin position="115"/>
        <end position="142"/>
    </location>
</feature>
<protein>
    <submittedName>
        <fullName evidence="2">Uncharacterized protein</fullName>
    </submittedName>
</protein>
<feature type="compositionally biased region" description="Low complexity" evidence="1">
    <location>
        <begin position="147"/>
        <end position="159"/>
    </location>
</feature>
<sequence>MILCAHGKDISAGSSMHDRQRLLIPLICYLTIGLLPCCNNTVIQGTGSGSVDDLNWAMNNGLTSKASWSSSQPSNGLEVEFLSTSADQEQRKPTLETLNLFPLLPTPQTHVTSKTYEESPPPKRARLMDPYENHPLPPEKLRYHGGSQQTAPSSSTTPQKLRTTFQFVNPGPIASRVATRGDLANSNTFLPLHPSLHHLLGNPRPTGFEHRAKEAISPETMRGDLANPNPFLALHPSLHYLLGKNPRPTGFEHRAKGAIGQDAASHRESYPAQSYFKVTNTRHAFEGVPKTPLVAPTIVQVESLNAISWEKISKRYSCQILAWNPSHIEVATALSAHAMVNEFLKKVIDLPIFEQLNQMHGSHMILIPFLYKLRMKPLTEHNWQQVIEVWRRLWRVSDLPEFQPIGLASTALSADHVLKKYLWISDFILESTIPQLYQDSQLKFVTSSGKVIRKQTDFKLNTPVAKVIKYLSDGRSENTSSSIIRNLNPEIERIAVVLNREAIVWSYNVEDAERIRAPWPNGIQPAAPLIGTVLSRLKSTAELINKPISHIVAGPRNIEPYDWTIIQDFLVKGLLYKHRLEDREIEIKLCSLPEPLQRQVQQIHHIAELDQARQASSSSPLETSDGLPLKYMIVLLDRELLNSFWAFSQQKPAQYEETNFLPQKIHKFFADRFSQRLMT</sequence>
<accession>A0A5B0MSX6</accession>
<evidence type="ECO:0000313" key="2">
    <source>
        <dbReference type="EMBL" id="KAA1079174.1"/>
    </source>
</evidence>